<sequence length="137" mass="15325">MLGRLRALSTHAVSIPTTHLKQHAKKLTPDKFKALATSFLDRVESAIAPLHAPVNTVFVVERTKTPAKLTIQTATHLFELAVLTKAQKVEFTSPISGLRTYVYNSKTSRWEDETDHHDVEGLLTRDLMRTCTGIPTF</sequence>
<protein>
    <submittedName>
        <fullName evidence="1">Uncharacterized protein</fullName>
    </submittedName>
</protein>
<dbReference type="Proteomes" id="UP000243579">
    <property type="component" value="Unassembled WGS sequence"/>
</dbReference>
<dbReference type="InterPro" id="IPR036524">
    <property type="entry name" value="Frataxin/CyaY_sf"/>
</dbReference>
<dbReference type="GO" id="GO:0016226">
    <property type="term" value="P:iron-sulfur cluster assembly"/>
    <property type="evidence" value="ECO:0007669"/>
    <property type="project" value="InterPro"/>
</dbReference>
<dbReference type="OrthoDB" id="58083at2759"/>
<reference evidence="1 2" key="1">
    <citation type="journal article" date="2014" name="Genome Biol. Evol.">
        <title>The secreted proteins of Achlya hypogyna and Thraustotheca clavata identify the ancestral oomycete secretome and reveal gene acquisitions by horizontal gene transfer.</title>
        <authorList>
            <person name="Misner I."/>
            <person name="Blouin N."/>
            <person name="Leonard G."/>
            <person name="Richards T.A."/>
            <person name="Lane C.E."/>
        </authorList>
    </citation>
    <scope>NUCLEOTIDE SEQUENCE [LARGE SCALE GENOMIC DNA]</scope>
    <source>
        <strain evidence="1 2">ATCC 48635</strain>
    </source>
</reference>
<organism evidence="1 2">
    <name type="scientific">Achlya hypogyna</name>
    <name type="common">Oomycete</name>
    <name type="synonym">Protoachlya hypogyna</name>
    <dbReference type="NCBI Taxonomy" id="1202772"/>
    <lineage>
        <taxon>Eukaryota</taxon>
        <taxon>Sar</taxon>
        <taxon>Stramenopiles</taxon>
        <taxon>Oomycota</taxon>
        <taxon>Saprolegniomycetes</taxon>
        <taxon>Saprolegniales</taxon>
        <taxon>Achlyaceae</taxon>
        <taxon>Achlya</taxon>
    </lineage>
</organism>
<dbReference type="Gene3D" id="3.30.920.10">
    <property type="entry name" value="Frataxin/CyaY"/>
    <property type="match status" value="1"/>
</dbReference>
<dbReference type="GO" id="GO:0008199">
    <property type="term" value="F:ferric iron binding"/>
    <property type="evidence" value="ECO:0007669"/>
    <property type="project" value="InterPro"/>
</dbReference>
<proteinExistence type="predicted"/>
<accession>A0A1V9YP64</accession>
<dbReference type="EMBL" id="JNBR01001440">
    <property type="protein sequence ID" value="OQR87470.1"/>
    <property type="molecule type" value="Genomic_DNA"/>
</dbReference>
<name>A0A1V9YP64_ACHHY</name>
<dbReference type="AlphaFoldDB" id="A0A1V9YP64"/>
<evidence type="ECO:0000313" key="2">
    <source>
        <dbReference type="Proteomes" id="UP000243579"/>
    </source>
</evidence>
<keyword evidence="2" id="KW-1185">Reference proteome</keyword>
<comment type="caution">
    <text evidence="1">The sequence shown here is derived from an EMBL/GenBank/DDBJ whole genome shotgun (WGS) entry which is preliminary data.</text>
</comment>
<gene>
    <name evidence="1" type="ORF">ACHHYP_08818</name>
</gene>
<evidence type="ECO:0000313" key="1">
    <source>
        <dbReference type="EMBL" id="OQR87470.1"/>
    </source>
</evidence>